<gene>
    <name evidence="2" type="ORF">CFBP1159_13390</name>
    <name evidence="3" type="ORF">XAC301_32840</name>
</gene>
<name>A0A2S7CHA4_9XANT</name>
<keyword evidence="4" id="KW-1185">Reference proteome</keyword>
<dbReference type="AlphaFoldDB" id="A0A2S7CHA4"/>
<dbReference type="EMBL" id="HG992341">
    <property type="protein sequence ID" value="CAE6737183.1"/>
    <property type="molecule type" value="Genomic_DNA"/>
</dbReference>
<evidence type="ECO:0000256" key="1">
    <source>
        <dbReference type="SAM" id="MobiDB-lite"/>
    </source>
</evidence>
<proteinExistence type="predicted"/>
<sequence length="261" mass="28468">MTGMLPILRVMFPDKPLLSVEDVARVLNKTGAGGYEQTREQLAAGVIVPGLRKLGGSWLVPVTALADALDGLVDANTAGLAIPKPLPTRHTVTRANPIVPRKGGRVPDRTKSMALADMTSLSLAMATHQSIAFWREVLGFLEYPTQQQAALILAPSDVFAEPQPWVRQNARVVGHAHLLPVEERDQALDTGEVWEAILADALLEPWISVEARDPFDDAMKDALAAFQGAQDHARNQDRARGLEDRLPPPTAPESTRKPFRF</sequence>
<evidence type="ECO:0000313" key="2">
    <source>
        <dbReference type="EMBL" id="CAE6737166.1"/>
    </source>
</evidence>
<dbReference type="EMBL" id="HG992338">
    <property type="protein sequence ID" value="CAE6817468.1"/>
    <property type="molecule type" value="Genomic_DNA"/>
</dbReference>
<dbReference type="Proteomes" id="UP000835243">
    <property type="component" value="Chromosome"/>
</dbReference>
<dbReference type="EMBL" id="HG992341">
    <property type="protein sequence ID" value="CAE6737166.1"/>
    <property type="molecule type" value="Genomic_DNA"/>
</dbReference>
<accession>A0A2S7CHA4</accession>
<feature type="region of interest" description="Disordered" evidence="1">
    <location>
        <begin position="226"/>
        <end position="261"/>
    </location>
</feature>
<organism evidence="2">
    <name type="scientific">Xanthomonas arboricola pv. corylina</name>
    <dbReference type="NCBI Taxonomy" id="487821"/>
    <lineage>
        <taxon>Bacteria</taxon>
        <taxon>Pseudomonadati</taxon>
        <taxon>Pseudomonadota</taxon>
        <taxon>Gammaproteobacteria</taxon>
        <taxon>Lysobacterales</taxon>
        <taxon>Lysobacteraceae</taxon>
        <taxon>Xanthomonas</taxon>
    </lineage>
</organism>
<protein>
    <submittedName>
        <fullName evidence="2">Uncharacterized protein</fullName>
    </submittedName>
</protein>
<reference evidence="2 4" key="1">
    <citation type="submission" date="2021-02" db="EMBL/GenBank/DDBJ databases">
        <authorList>
            <person name="Pothier F. J."/>
        </authorList>
    </citation>
    <scope>NUCLEOTIDE SEQUENCE</scope>
    <source>
        <strain evidence="3 4">301</strain>
        <strain evidence="2">CFBP 1159</strain>
    </source>
</reference>
<evidence type="ECO:0000313" key="4">
    <source>
        <dbReference type="Proteomes" id="UP000835287"/>
    </source>
</evidence>
<feature type="compositionally biased region" description="Basic and acidic residues" evidence="1">
    <location>
        <begin position="231"/>
        <end position="246"/>
    </location>
</feature>
<dbReference type="EMBL" id="HG992338">
    <property type="protein sequence ID" value="CAE6817484.1"/>
    <property type="molecule type" value="Genomic_DNA"/>
</dbReference>
<dbReference type="RefSeq" id="WP_104567471.1">
    <property type="nucleotide sequence ID" value="NZ_CP062164.1"/>
</dbReference>
<dbReference type="Proteomes" id="UP000835287">
    <property type="component" value="Chromosome"/>
</dbReference>
<evidence type="ECO:0000313" key="3">
    <source>
        <dbReference type="EMBL" id="CAE6817468.1"/>
    </source>
</evidence>